<evidence type="ECO:0000313" key="3">
    <source>
        <dbReference type="Proteomes" id="UP000479190"/>
    </source>
</evidence>
<sequence length="374" mass="40662">MYRGVDWSQGLMRKRANDADGVGTVAMILIGRRGSTTDEQVHSNCSRVLCIAAICGTIIRSAEWVARAGGDGVRSSRVLLRKQGRKVGQAGGPRPGPRRLRQGRRGNLLSSCRDSPPASPGAFEALKRTTECTEVHASQEAVTAASTPSSKRNKRPAASPPEVTAAEKRATGPHPHEQVDDGNNNAVRSEETFTVVKGRRGRRRDAAQAEEVDRGSQPPRPRQRRVRLRPDAIVVKAAGTTTYADILRRLYAESAIQETVGKAVQSIRRSASGAMVLQLKKGVQNASALGTELDGVLGDATTASALSHKDRVRDQGPRRVRHQGGDLRGAQSPAWRNQAGPRRREIPTEGVRRHADRRHRPTRRARGQGDQAWS</sequence>
<organism evidence="2 3">
    <name type="scientific">Trichogramma brassicae</name>
    <dbReference type="NCBI Taxonomy" id="86971"/>
    <lineage>
        <taxon>Eukaryota</taxon>
        <taxon>Metazoa</taxon>
        <taxon>Ecdysozoa</taxon>
        <taxon>Arthropoda</taxon>
        <taxon>Hexapoda</taxon>
        <taxon>Insecta</taxon>
        <taxon>Pterygota</taxon>
        <taxon>Neoptera</taxon>
        <taxon>Endopterygota</taxon>
        <taxon>Hymenoptera</taxon>
        <taxon>Apocrita</taxon>
        <taxon>Proctotrupomorpha</taxon>
        <taxon>Chalcidoidea</taxon>
        <taxon>Trichogrammatidae</taxon>
        <taxon>Trichogramma</taxon>
    </lineage>
</organism>
<gene>
    <name evidence="2" type="ORF">TBRA_LOCUS10757</name>
</gene>
<proteinExistence type="predicted"/>
<feature type="compositionally biased region" description="Polar residues" evidence="1">
    <location>
        <begin position="140"/>
        <end position="150"/>
    </location>
</feature>
<dbReference type="EMBL" id="CADCXV010000930">
    <property type="protein sequence ID" value="CAB0038995.1"/>
    <property type="molecule type" value="Genomic_DNA"/>
</dbReference>
<evidence type="ECO:0000313" key="2">
    <source>
        <dbReference type="EMBL" id="CAB0038995.1"/>
    </source>
</evidence>
<name>A0A6H5IT01_9HYME</name>
<dbReference type="Proteomes" id="UP000479190">
    <property type="component" value="Unassembled WGS sequence"/>
</dbReference>
<feature type="region of interest" description="Disordered" evidence="1">
    <location>
        <begin position="134"/>
        <end position="228"/>
    </location>
</feature>
<evidence type="ECO:0000256" key="1">
    <source>
        <dbReference type="SAM" id="MobiDB-lite"/>
    </source>
</evidence>
<feature type="compositionally biased region" description="Basic and acidic residues" evidence="1">
    <location>
        <begin position="342"/>
        <end position="353"/>
    </location>
</feature>
<feature type="region of interest" description="Disordered" evidence="1">
    <location>
        <begin position="81"/>
        <end position="122"/>
    </location>
</feature>
<dbReference type="AlphaFoldDB" id="A0A6H5IT01"/>
<feature type="compositionally biased region" description="Basic and acidic residues" evidence="1">
    <location>
        <begin position="165"/>
        <end position="179"/>
    </location>
</feature>
<protein>
    <submittedName>
        <fullName evidence="2">Uncharacterized protein</fullName>
    </submittedName>
</protein>
<keyword evidence="3" id="KW-1185">Reference proteome</keyword>
<feature type="compositionally biased region" description="Basic residues" evidence="1">
    <location>
        <begin position="354"/>
        <end position="366"/>
    </location>
</feature>
<feature type="compositionally biased region" description="Basic and acidic residues" evidence="1">
    <location>
        <begin position="204"/>
        <end position="214"/>
    </location>
</feature>
<reference evidence="2 3" key="1">
    <citation type="submission" date="2020-02" db="EMBL/GenBank/DDBJ databases">
        <authorList>
            <person name="Ferguson B K."/>
        </authorList>
    </citation>
    <scope>NUCLEOTIDE SEQUENCE [LARGE SCALE GENOMIC DNA]</scope>
</reference>
<accession>A0A6H5IT01</accession>
<feature type="compositionally biased region" description="Basic and acidic residues" evidence="1">
    <location>
        <begin position="307"/>
        <end position="317"/>
    </location>
</feature>
<feature type="region of interest" description="Disordered" evidence="1">
    <location>
        <begin position="307"/>
        <end position="374"/>
    </location>
</feature>